<proteinExistence type="inferred from homology"/>
<evidence type="ECO:0000256" key="5">
    <source>
        <dbReference type="ARBA" id="ARBA00023274"/>
    </source>
</evidence>
<dbReference type="EMBL" id="LAZR01006434">
    <property type="protein sequence ID" value="KKM92147.1"/>
    <property type="molecule type" value="Genomic_DNA"/>
</dbReference>
<dbReference type="GO" id="GO:0006412">
    <property type="term" value="P:translation"/>
    <property type="evidence" value="ECO:0007669"/>
    <property type="project" value="InterPro"/>
</dbReference>
<gene>
    <name evidence="7" type="ORF">LCGC14_1221440</name>
</gene>
<dbReference type="GO" id="GO:0019843">
    <property type="term" value="F:rRNA binding"/>
    <property type="evidence" value="ECO:0007669"/>
    <property type="project" value="UniProtKB-KW"/>
</dbReference>
<dbReference type="PANTHER" id="PTHR11229:SF16">
    <property type="entry name" value="LARGE RIBOSOMAL SUBUNIT PROTEIN UL3C"/>
    <property type="match status" value="1"/>
</dbReference>
<accession>A0A0F9PFN1</accession>
<reference evidence="7" key="1">
    <citation type="journal article" date="2015" name="Nature">
        <title>Complex archaea that bridge the gap between prokaryotes and eukaryotes.</title>
        <authorList>
            <person name="Spang A."/>
            <person name="Saw J.H."/>
            <person name="Jorgensen S.L."/>
            <person name="Zaremba-Niedzwiedzka K."/>
            <person name="Martijn J."/>
            <person name="Lind A.E."/>
            <person name="van Eijk R."/>
            <person name="Schleper C."/>
            <person name="Guy L."/>
            <person name="Ettema T.J."/>
        </authorList>
    </citation>
    <scope>NUCLEOTIDE SEQUENCE</scope>
</reference>
<dbReference type="InterPro" id="IPR009000">
    <property type="entry name" value="Transl_B-barrel_sf"/>
</dbReference>
<evidence type="ECO:0000256" key="6">
    <source>
        <dbReference type="SAM" id="MobiDB-lite"/>
    </source>
</evidence>
<comment type="similarity">
    <text evidence="1">Belongs to the universal ribosomal protein uL3 family.</text>
</comment>
<dbReference type="PANTHER" id="PTHR11229">
    <property type="entry name" value="50S RIBOSOMAL PROTEIN L3"/>
    <property type="match status" value="1"/>
</dbReference>
<dbReference type="FunFam" id="2.40.30.10:FF:000004">
    <property type="entry name" value="50S ribosomal protein L3"/>
    <property type="match status" value="1"/>
</dbReference>
<organism evidence="7">
    <name type="scientific">marine sediment metagenome</name>
    <dbReference type="NCBI Taxonomy" id="412755"/>
    <lineage>
        <taxon>unclassified sequences</taxon>
        <taxon>metagenomes</taxon>
        <taxon>ecological metagenomes</taxon>
    </lineage>
</organism>
<keyword evidence="3" id="KW-0694">RNA-binding</keyword>
<dbReference type="InterPro" id="IPR000597">
    <property type="entry name" value="Ribosomal_uL3"/>
</dbReference>
<dbReference type="NCBIfam" id="TIGR03625">
    <property type="entry name" value="L3_bact"/>
    <property type="match status" value="1"/>
</dbReference>
<evidence type="ECO:0000256" key="4">
    <source>
        <dbReference type="ARBA" id="ARBA00022980"/>
    </source>
</evidence>
<sequence>MIEGLIGKKVGMTQTFDEEGNVAPITVIKVGPCTVIQKKTRKKDGYSAIQLGLVEEKGKKKATKPLVGHYEKSGVPPMKILKEFQFAEKGEVKEGDQFFVDIFQIGEKVHVVGTSKGKGFAGVVKRWGFHGGKATHGSMFHRRPGSTGASAYPSRVMKGKKLPGHMGNKRITVKNLRVIQADKENNLLVVKGAVPGASGGYLLIKKANFHPESPIPDQIKPEQPILEKPKPEESKPEHRKPEETKTEQIEAKKPEAEQPGPKELKTQKPEIEEPEKPTPEKAEEPKPEKPEVDEPEKSPTEQPEEPKSEKPEIEEPDKSEQAKPESLQPDSSEKEKEKKE</sequence>
<comment type="caution">
    <text evidence="7">The sequence shown here is derived from an EMBL/GenBank/DDBJ whole genome shotgun (WGS) entry which is preliminary data.</text>
</comment>
<evidence type="ECO:0000256" key="2">
    <source>
        <dbReference type="ARBA" id="ARBA00022730"/>
    </source>
</evidence>
<protein>
    <recommendedName>
        <fullName evidence="8">50S ribosomal protein L3</fullName>
    </recommendedName>
</protein>
<dbReference type="InterPro" id="IPR019927">
    <property type="entry name" value="Ribosomal_uL3_bac/org-type"/>
</dbReference>
<dbReference type="FunFam" id="3.30.160.810:FF:000001">
    <property type="entry name" value="50S ribosomal protein L3"/>
    <property type="match status" value="1"/>
</dbReference>
<dbReference type="SUPFAM" id="SSF50447">
    <property type="entry name" value="Translation proteins"/>
    <property type="match status" value="1"/>
</dbReference>
<name>A0A0F9PFN1_9ZZZZ</name>
<evidence type="ECO:0008006" key="8">
    <source>
        <dbReference type="Google" id="ProtNLM"/>
    </source>
</evidence>
<dbReference type="GO" id="GO:0022625">
    <property type="term" value="C:cytosolic large ribosomal subunit"/>
    <property type="evidence" value="ECO:0007669"/>
    <property type="project" value="TreeGrafter"/>
</dbReference>
<feature type="compositionally biased region" description="Basic and acidic residues" evidence="6">
    <location>
        <begin position="225"/>
        <end position="323"/>
    </location>
</feature>
<feature type="compositionally biased region" description="Basic residues" evidence="6">
    <location>
        <begin position="157"/>
        <end position="167"/>
    </location>
</feature>
<dbReference type="AlphaFoldDB" id="A0A0F9PFN1"/>
<feature type="region of interest" description="Disordered" evidence="6">
    <location>
        <begin position="213"/>
        <end position="340"/>
    </location>
</feature>
<feature type="compositionally biased region" description="Basic and acidic residues" evidence="6">
    <location>
        <begin position="331"/>
        <end position="340"/>
    </location>
</feature>
<dbReference type="Gene3D" id="3.30.160.810">
    <property type="match status" value="1"/>
</dbReference>
<dbReference type="HAMAP" id="MF_01325_B">
    <property type="entry name" value="Ribosomal_uL3_B"/>
    <property type="match status" value="1"/>
</dbReference>
<keyword evidence="4" id="KW-0689">Ribosomal protein</keyword>
<dbReference type="Gene3D" id="2.40.30.10">
    <property type="entry name" value="Translation factors"/>
    <property type="match status" value="1"/>
</dbReference>
<evidence type="ECO:0000256" key="3">
    <source>
        <dbReference type="ARBA" id="ARBA00022884"/>
    </source>
</evidence>
<keyword evidence="2" id="KW-0699">rRNA-binding</keyword>
<dbReference type="GO" id="GO:0003735">
    <property type="term" value="F:structural constituent of ribosome"/>
    <property type="evidence" value="ECO:0007669"/>
    <property type="project" value="InterPro"/>
</dbReference>
<feature type="region of interest" description="Disordered" evidence="6">
    <location>
        <begin position="135"/>
        <end position="167"/>
    </location>
</feature>
<evidence type="ECO:0000256" key="1">
    <source>
        <dbReference type="ARBA" id="ARBA00006540"/>
    </source>
</evidence>
<evidence type="ECO:0000313" key="7">
    <source>
        <dbReference type="EMBL" id="KKM92147.1"/>
    </source>
</evidence>
<keyword evidence="5" id="KW-0687">Ribonucleoprotein</keyword>
<dbReference type="Pfam" id="PF00297">
    <property type="entry name" value="Ribosomal_L3"/>
    <property type="match status" value="1"/>
</dbReference>